<dbReference type="Proteomes" id="UP000193963">
    <property type="component" value="Unassembled WGS sequence"/>
</dbReference>
<dbReference type="RefSeq" id="WP_085890099.1">
    <property type="nucleotide sequence ID" value="NZ_FWFN01000011.1"/>
</dbReference>
<reference evidence="6" key="1">
    <citation type="submission" date="2017-03" db="EMBL/GenBank/DDBJ databases">
        <authorList>
            <person name="Rodrigo-Torres L."/>
            <person name="Arahal R.D."/>
            <person name="Lucena T."/>
        </authorList>
    </citation>
    <scope>NUCLEOTIDE SEQUENCE [LARGE SCALE GENOMIC DNA]</scope>
    <source>
        <strain evidence="6">CECT 7751</strain>
    </source>
</reference>
<feature type="region of interest" description="Disordered" evidence="3">
    <location>
        <begin position="1"/>
        <end position="20"/>
    </location>
</feature>
<evidence type="ECO:0000259" key="4">
    <source>
        <dbReference type="PROSITE" id="PS50977"/>
    </source>
</evidence>
<feature type="DNA-binding region" description="H-T-H motif" evidence="2">
    <location>
        <begin position="41"/>
        <end position="60"/>
    </location>
</feature>
<dbReference type="EMBL" id="FWFN01000011">
    <property type="protein sequence ID" value="SLN73878.1"/>
    <property type="molecule type" value="Genomic_DNA"/>
</dbReference>
<dbReference type="Pfam" id="PF00440">
    <property type="entry name" value="TetR_N"/>
    <property type="match status" value="1"/>
</dbReference>
<dbReference type="InterPro" id="IPR001647">
    <property type="entry name" value="HTH_TetR"/>
</dbReference>
<evidence type="ECO:0000256" key="3">
    <source>
        <dbReference type="SAM" id="MobiDB-lite"/>
    </source>
</evidence>
<sequence length="216" mass="24692">MKNDPNSGALPTRQRRSEQTRDRLLEAGYQLIHEKSLNDMTISDVATRAGCSVGAFYRRFKNKEVFEEALLSAALQQARELMLNVFETQQNHEMLATEIVRQTIARHVRFAPIYKAAILRAYIDPGRNTAAKQHGRFLLEGFLSWTRRTLGRDLKDWETTRITMSFQILFGTIINALLGRPGPFLLDDPEFGDELTITFVRNISTVFETESVAPTR</sequence>
<evidence type="ECO:0000313" key="5">
    <source>
        <dbReference type="EMBL" id="SLN73878.1"/>
    </source>
</evidence>
<dbReference type="InterPro" id="IPR050624">
    <property type="entry name" value="HTH-type_Tx_Regulator"/>
</dbReference>
<feature type="domain" description="HTH tetR-type" evidence="4">
    <location>
        <begin position="18"/>
        <end position="78"/>
    </location>
</feature>
<keyword evidence="1 2" id="KW-0238">DNA-binding</keyword>
<organism evidence="5 6">
    <name type="scientific">Pseudooceanicola marinus</name>
    <dbReference type="NCBI Taxonomy" id="396013"/>
    <lineage>
        <taxon>Bacteria</taxon>
        <taxon>Pseudomonadati</taxon>
        <taxon>Pseudomonadota</taxon>
        <taxon>Alphaproteobacteria</taxon>
        <taxon>Rhodobacterales</taxon>
        <taxon>Paracoccaceae</taxon>
        <taxon>Pseudooceanicola</taxon>
    </lineage>
</organism>
<evidence type="ECO:0000256" key="2">
    <source>
        <dbReference type="PROSITE-ProRule" id="PRU00335"/>
    </source>
</evidence>
<dbReference type="GO" id="GO:0003677">
    <property type="term" value="F:DNA binding"/>
    <property type="evidence" value="ECO:0007669"/>
    <property type="project" value="UniProtKB-UniRule"/>
</dbReference>
<dbReference type="PANTHER" id="PTHR43479">
    <property type="entry name" value="ACREF/ENVCD OPERON REPRESSOR-RELATED"/>
    <property type="match status" value="1"/>
</dbReference>
<protein>
    <submittedName>
        <fullName evidence="5">Transcriptional regulator BetI</fullName>
    </submittedName>
</protein>
<name>A0A1X7AA32_9RHOB</name>
<evidence type="ECO:0000313" key="6">
    <source>
        <dbReference type="Proteomes" id="UP000193963"/>
    </source>
</evidence>
<dbReference type="SUPFAM" id="SSF46689">
    <property type="entry name" value="Homeodomain-like"/>
    <property type="match status" value="1"/>
</dbReference>
<dbReference type="OrthoDB" id="7501070at2"/>
<dbReference type="Gene3D" id="1.10.357.10">
    <property type="entry name" value="Tetracycline Repressor, domain 2"/>
    <property type="match status" value="1"/>
</dbReference>
<gene>
    <name evidence="5" type="ORF">PSM7751_04087</name>
</gene>
<proteinExistence type="predicted"/>
<keyword evidence="6" id="KW-1185">Reference proteome</keyword>
<accession>A0A1X7AA32</accession>
<dbReference type="PANTHER" id="PTHR43479:SF11">
    <property type="entry name" value="ACREF_ENVCD OPERON REPRESSOR-RELATED"/>
    <property type="match status" value="1"/>
</dbReference>
<evidence type="ECO:0000256" key="1">
    <source>
        <dbReference type="ARBA" id="ARBA00023125"/>
    </source>
</evidence>
<dbReference type="PROSITE" id="PS50977">
    <property type="entry name" value="HTH_TETR_2"/>
    <property type="match status" value="1"/>
</dbReference>
<dbReference type="AlphaFoldDB" id="A0A1X7AA32"/>
<dbReference type="InterPro" id="IPR009057">
    <property type="entry name" value="Homeodomain-like_sf"/>
</dbReference>